<dbReference type="AlphaFoldDB" id="A0A183GB00"/>
<gene>
    <name evidence="1" type="ORF">HPBE_LOCUS19237</name>
</gene>
<protein>
    <submittedName>
        <fullName evidence="1 3">Uncharacterized protein</fullName>
    </submittedName>
</protein>
<reference evidence="3" key="2">
    <citation type="submission" date="2019-09" db="UniProtKB">
        <authorList>
            <consortium name="WormBaseParasite"/>
        </authorList>
    </citation>
    <scope>IDENTIFICATION</scope>
</reference>
<proteinExistence type="predicted"/>
<reference evidence="1 2" key="1">
    <citation type="submission" date="2018-11" db="EMBL/GenBank/DDBJ databases">
        <authorList>
            <consortium name="Pathogen Informatics"/>
        </authorList>
    </citation>
    <scope>NUCLEOTIDE SEQUENCE [LARGE SCALE GENOMIC DNA]</scope>
</reference>
<organism evidence="2 3">
    <name type="scientific">Heligmosomoides polygyrus</name>
    <name type="common">Parasitic roundworm</name>
    <dbReference type="NCBI Taxonomy" id="6339"/>
    <lineage>
        <taxon>Eukaryota</taxon>
        <taxon>Metazoa</taxon>
        <taxon>Ecdysozoa</taxon>
        <taxon>Nematoda</taxon>
        <taxon>Chromadorea</taxon>
        <taxon>Rhabditida</taxon>
        <taxon>Rhabditina</taxon>
        <taxon>Rhabditomorpha</taxon>
        <taxon>Strongyloidea</taxon>
        <taxon>Heligmosomidae</taxon>
        <taxon>Heligmosomoides</taxon>
    </lineage>
</organism>
<sequence length="169" mass="19213">MLDDAFGMCFESIHMSNDGFGTCFVSICMSDDVCGTSSECRPTLGDAFGTCFQCRLTLDDVCGTSSECRLTLDDVCGYRAVVRLADKLREARLRWYCHIFRANDDTVCTIGLNLEVPGKRPRGRPKQRWLDTLHMVLNVAGVHPDQAFDRGKWRYQTRRADSAIKWDKR</sequence>
<dbReference type="Proteomes" id="UP000050761">
    <property type="component" value="Unassembled WGS sequence"/>
</dbReference>
<evidence type="ECO:0000313" key="2">
    <source>
        <dbReference type="Proteomes" id="UP000050761"/>
    </source>
</evidence>
<evidence type="ECO:0000313" key="3">
    <source>
        <dbReference type="WBParaSite" id="HPBE_0001923801-mRNA-1"/>
    </source>
</evidence>
<dbReference type="WBParaSite" id="HPBE_0001923801-mRNA-1">
    <property type="protein sequence ID" value="HPBE_0001923801-mRNA-1"/>
    <property type="gene ID" value="HPBE_0001923801"/>
</dbReference>
<accession>A0A3P8AVI4</accession>
<accession>A0A183GB00</accession>
<evidence type="ECO:0000313" key="1">
    <source>
        <dbReference type="EMBL" id="VDP14481.1"/>
    </source>
</evidence>
<dbReference type="EMBL" id="UZAH01031224">
    <property type="protein sequence ID" value="VDP14481.1"/>
    <property type="molecule type" value="Genomic_DNA"/>
</dbReference>
<name>A0A183GB00_HELPZ</name>
<dbReference type="OrthoDB" id="1293503at2759"/>
<keyword evidence="2" id="KW-1185">Reference proteome</keyword>